<dbReference type="Gene3D" id="3.30.70.100">
    <property type="match status" value="1"/>
</dbReference>
<dbReference type="Gene3D" id="3.40.250.10">
    <property type="entry name" value="Rhodanese-like domain"/>
    <property type="match status" value="1"/>
</dbReference>
<sequence>MEFDLGVIWGCWWWVMRRMVIGWDLGLIAECSRAEENPHPIPGNCNAHFPFCNFPVKYRSIKIRLQPCKCSSTLSSSSTKKPNWVRRERDKADEVFEEGEKVFLVVNFYRFVFIEDPEQEVSKHLAFLQGRDIHGRIYMNEQGINAQYSGPSEDALAYVNWLKEDERFNDILVQISPPVHRHAFPRLKLRYKPSLVQLEGGVSHLPLTDSSMRATPLTPSEWRKRLEDRNVILLDVRNGYEWDIGHFRGAQRPNVDCFRSTTYGISESEDVASDPLANVNKENTEILMYCTGGIRCDVYSTILRQRGYKKLYALRGGISHYLECEGSVEWIGNLFVFDSRLSLPPPSVVKHDETKVHDDVVFAKCYICNSKVSELRHRNCANLDCNLLFLCCLSCMDELRGCCCSKCTSADRIRPVLSGHERYKKWHHYRDT</sequence>
<dbReference type="InterPro" id="IPR020936">
    <property type="entry name" value="TrhO"/>
</dbReference>
<dbReference type="SUPFAM" id="SSF52821">
    <property type="entry name" value="Rhodanese/Cell cycle control phosphatase"/>
    <property type="match status" value="1"/>
</dbReference>
<dbReference type="Pfam" id="PF17773">
    <property type="entry name" value="UPF0176_N"/>
    <property type="match status" value="1"/>
</dbReference>
<dbReference type="InterPro" id="IPR036873">
    <property type="entry name" value="Rhodanese-like_dom_sf"/>
</dbReference>
<organism evidence="3 4">
    <name type="scientific">Lactuca saligna</name>
    <name type="common">Willowleaf lettuce</name>
    <dbReference type="NCBI Taxonomy" id="75948"/>
    <lineage>
        <taxon>Eukaryota</taxon>
        <taxon>Viridiplantae</taxon>
        <taxon>Streptophyta</taxon>
        <taxon>Embryophyta</taxon>
        <taxon>Tracheophyta</taxon>
        <taxon>Spermatophyta</taxon>
        <taxon>Magnoliopsida</taxon>
        <taxon>eudicotyledons</taxon>
        <taxon>Gunneridae</taxon>
        <taxon>Pentapetalae</taxon>
        <taxon>asterids</taxon>
        <taxon>campanulids</taxon>
        <taxon>Asterales</taxon>
        <taxon>Asteraceae</taxon>
        <taxon>Cichorioideae</taxon>
        <taxon>Cichorieae</taxon>
        <taxon>Lactucinae</taxon>
        <taxon>Lactuca</taxon>
    </lineage>
</organism>
<gene>
    <name evidence="3" type="ORF">LSALG_LOCUS40609</name>
</gene>
<proteinExistence type="predicted"/>
<feature type="chain" id="PRO_5041299822" description="Rhodanese domain-containing protein" evidence="1">
    <location>
        <begin position="23"/>
        <end position="432"/>
    </location>
</feature>
<evidence type="ECO:0000313" key="4">
    <source>
        <dbReference type="Proteomes" id="UP001177003"/>
    </source>
</evidence>
<keyword evidence="4" id="KW-1185">Reference proteome</keyword>
<dbReference type="Pfam" id="PF00581">
    <property type="entry name" value="Rhodanese"/>
    <property type="match status" value="1"/>
</dbReference>
<keyword evidence="1" id="KW-0732">Signal</keyword>
<dbReference type="Proteomes" id="UP001177003">
    <property type="component" value="Chromosome 9"/>
</dbReference>
<feature type="signal peptide" evidence="1">
    <location>
        <begin position="1"/>
        <end position="22"/>
    </location>
</feature>
<dbReference type="SMART" id="SM00450">
    <property type="entry name" value="RHOD"/>
    <property type="match status" value="1"/>
</dbReference>
<dbReference type="PANTHER" id="PTHR43268">
    <property type="entry name" value="THIOSULFATE SULFURTRANSFERASE/RHODANESE-LIKE DOMAIN-CONTAINING PROTEIN 2"/>
    <property type="match status" value="1"/>
</dbReference>
<dbReference type="EMBL" id="OX465085">
    <property type="protein sequence ID" value="CAI9302108.1"/>
    <property type="molecule type" value="Genomic_DNA"/>
</dbReference>
<dbReference type="InterPro" id="IPR001763">
    <property type="entry name" value="Rhodanese-like_dom"/>
</dbReference>
<dbReference type="InterPro" id="IPR022111">
    <property type="entry name" value="Rhodanese_C"/>
</dbReference>
<dbReference type="InterPro" id="IPR040503">
    <property type="entry name" value="TRHO_N"/>
</dbReference>
<name>A0AA36A0B2_LACSI</name>
<dbReference type="PROSITE" id="PS50206">
    <property type="entry name" value="RHODANESE_3"/>
    <property type="match status" value="1"/>
</dbReference>
<dbReference type="Pfam" id="PF12368">
    <property type="entry name" value="Rhodanese_C"/>
    <property type="match status" value="1"/>
</dbReference>
<evidence type="ECO:0000313" key="3">
    <source>
        <dbReference type="EMBL" id="CAI9302108.1"/>
    </source>
</evidence>
<evidence type="ECO:0000259" key="2">
    <source>
        <dbReference type="PROSITE" id="PS50206"/>
    </source>
</evidence>
<dbReference type="PANTHER" id="PTHR43268:SF3">
    <property type="entry name" value="RHODANESE-LIKE DOMAIN-CONTAINING PROTEIN 7-RELATED"/>
    <property type="match status" value="1"/>
</dbReference>
<dbReference type="AlphaFoldDB" id="A0AA36A0B2"/>
<feature type="domain" description="Rhodanese" evidence="2">
    <location>
        <begin position="227"/>
        <end position="330"/>
    </location>
</feature>
<reference evidence="3" key="1">
    <citation type="submission" date="2023-04" db="EMBL/GenBank/DDBJ databases">
        <authorList>
            <person name="Vijverberg K."/>
            <person name="Xiong W."/>
            <person name="Schranz E."/>
        </authorList>
    </citation>
    <scope>NUCLEOTIDE SEQUENCE</scope>
</reference>
<dbReference type="CDD" id="cd01518">
    <property type="entry name" value="RHOD_YceA"/>
    <property type="match status" value="1"/>
</dbReference>
<evidence type="ECO:0000256" key="1">
    <source>
        <dbReference type="SAM" id="SignalP"/>
    </source>
</evidence>
<protein>
    <recommendedName>
        <fullName evidence="2">Rhodanese domain-containing protein</fullName>
    </recommendedName>
</protein>
<accession>A0AA36A0B2</accession>